<feature type="domain" description="ABC transporter" evidence="10">
    <location>
        <begin position="343"/>
        <end position="578"/>
    </location>
</feature>
<keyword evidence="2" id="KW-0813">Transport</keyword>
<dbReference type="Pfam" id="PF00664">
    <property type="entry name" value="ABC_membrane"/>
    <property type="match status" value="1"/>
</dbReference>
<organism evidence="12 13">
    <name type="scientific">Anaerocolumna aminovalerica</name>
    <dbReference type="NCBI Taxonomy" id="1527"/>
    <lineage>
        <taxon>Bacteria</taxon>
        <taxon>Bacillati</taxon>
        <taxon>Bacillota</taxon>
        <taxon>Clostridia</taxon>
        <taxon>Lachnospirales</taxon>
        <taxon>Lachnospiraceae</taxon>
        <taxon>Anaerocolumna</taxon>
    </lineage>
</organism>
<accession>A0A1I5F7X4</accession>
<proteinExistence type="predicted"/>
<feature type="transmembrane region" description="Helical" evidence="9">
    <location>
        <begin position="138"/>
        <end position="159"/>
    </location>
</feature>
<dbReference type="EMBL" id="FOWD01000012">
    <property type="protein sequence ID" value="SFO19411.1"/>
    <property type="molecule type" value="Genomic_DNA"/>
</dbReference>
<evidence type="ECO:0000313" key="12">
    <source>
        <dbReference type="EMBL" id="SFO19411.1"/>
    </source>
</evidence>
<sequence length="593" mass="66045">MKSKQKRILDFAGNYKYLTYLGCVLSGISSVLMLVPFLCIWKIAYEVLKAMPNIQNVKNLTQYGWIAVIFALVGIFVYGGALMCTHVAAFRTARNMRSKALHHIVKLPLGYFDANGTGRLRRIIDESAGQTETFLAHILPDLAGALVTPVAMLILLFAFDWRLGLISLIPIIISMFFLSRMMGPNMAEAMKEYQNALEDMNNEAVEYIRGIPVVKTFGQTVFSFKNFHDSIMGYKKWAVNYTISLRIPMCNYTVSMNSVFALLIPAGILMIRAAVNPQKFLSDFIFYCIFTPIITVIMNKIMFSSENLMLAKDAVTRINGILEEKVLKEPTGNGRKTPARMDIEFNNVTFSYPGTTQPAIHHMSFSIKEGSMAALVGPSGGGKTTVASLIPRFFDTAQGSITIGGVDVRDIPTEELMNKVSFVFQNTRLFKTSLFENIRFSKPDATREQVMKAAKAAQCEEIFDKMPQGIDTIVGSKGTYLSGGEAQRIALARAILKDAPIVLLDEATAFADPENEHKIQEAFEVLAKGKTVLMIAHRLSTVKNADKIMVIEGGKIKESGTHEQLIKKAGLYQRMWEEYKTSISWKVKEGKVS</sequence>
<keyword evidence="4 9" id="KW-0812">Transmembrane</keyword>
<reference evidence="12 13" key="1">
    <citation type="submission" date="2016-10" db="EMBL/GenBank/DDBJ databases">
        <authorList>
            <person name="de Groot N.N."/>
        </authorList>
    </citation>
    <scope>NUCLEOTIDE SEQUENCE [LARGE SCALE GENOMIC DNA]</scope>
    <source>
        <strain evidence="12 13">DSM 1283</strain>
    </source>
</reference>
<evidence type="ECO:0000256" key="3">
    <source>
        <dbReference type="ARBA" id="ARBA00022475"/>
    </source>
</evidence>
<keyword evidence="6 12" id="KW-0067">ATP-binding</keyword>
<dbReference type="SMART" id="SM00382">
    <property type="entry name" value="AAA"/>
    <property type="match status" value="1"/>
</dbReference>
<feature type="transmembrane region" description="Helical" evidence="9">
    <location>
        <begin position="284"/>
        <end position="303"/>
    </location>
</feature>
<evidence type="ECO:0000256" key="4">
    <source>
        <dbReference type="ARBA" id="ARBA00022692"/>
    </source>
</evidence>
<gene>
    <name evidence="12" type="ORF">SAMN04489757_11273</name>
</gene>
<dbReference type="SUPFAM" id="SSF90123">
    <property type="entry name" value="ABC transporter transmembrane region"/>
    <property type="match status" value="1"/>
</dbReference>
<keyword evidence="3" id="KW-1003">Cell membrane</keyword>
<feature type="transmembrane region" description="Helical" evidence="9">
    <location>
        <begin position="63"/>
        <end position="89"/>
    </location>
</feature>
<dbReference type="Pfam" id="PF00005">
    <property type="entry name" value="ABC_tran"/>
    <property type="match status" value="1"/>
</dbReference>
<protein>
    <submittedName>
        <fullName evidence="12">ATP-binding cassette, subfamily B</fullName>
    </submittedName>
</protein>
<evidence type="ECO:0000313" key="13">
    <source>
        <dbReference type="Proteomes" id="UP000198806"/>
    </source>
</evidence>
<comment type="subcellular location">
    <subcellularLocation>
        <location evidence="1">Cell membrane</location>
        <topology evidence="1">Multi-pass membrane protein</topology>
    </subcellularLocation>
</comment>
<dbReference type="PROSITE" id="PS00211">
    <property type="entry name" value="ABC_TRANSPORTER_1"/>
    <property type="match status" value="1"/>
</dbReference>
<evidence type="ECO:0000256" key="1">
    <source>
        <dbReference type="ARBA" id="ARBA00004651"/>
    </source>
</evidence>
<dbReference type="InterPro" id="IPR017871">
    <property type="entry name" value="ABC_transporter-like_CS"/>
</dbReference>
<evidence type="ECO:0000256" key="2">
    <source>
        <dbReference type="ARBA" id="ARBA00022448"/>
    </source>
</evidence>
<keyword evidence="7 9" id="KW-1133">Transmembrane helix</keyword>
<evidence type="ECO:0000259" key="10">
    <source>
        <dbReference type="PROSITE" id="PS50893"/>
    </source>
</evidence>
<dbReference type="PROSITE" id="PS50893">
    <property type="entry name" value="ABC_TRANSPORTER_2"/>
    <property type="match status" value="1"/>
</dbReference>
<dbReference type="Gene3D" id="3.40.50.300">
    <property type="entry name" value="P-loop containing nucleotide triphosphate hydrolases"/>
    <property type="match status" value="1"/>
</dbReference>
<keyword evidence="13" id="KW-1185">Reference proteome</keyword>
<dbReference type="Gene3D" id="1.20.1560.10">
    <property type="entry name" value="ABC transporter type 1, transmembrane domain"/>
    <property type="match status" value="1"/>
</dbReference>
<dbReference type="PROSITE" id="PS50929">
    <property type="entry name" value="ABC_TM1F"/>
    <property type="match status" value="1"/>
</dbReference>
<evidence type="ECO:0000256" key="8">
    <source>
        <dbReference type="ARBA" id="ARBA00023136"/>
    </source>
</evidence>
<dbReference type="STRING" id="1527.SAMN04489757_11273"/>
<dbReference type="InterPro" id="IPR039421">
    <property type="entry name" value="Type_1_exporter"/>
</dbReference>
<dbReference type="InterPro" id="IPR036640">
    <property type="entry name" value="ABC1_TM_sf"/>
</dbReference>
<dbReference type="FunFam" id="3.40.50.300:FF:000221">
    <property type="entry name" value="Multidrug ABC transporter ATP-binding protein"/>
    <property type="match status" value="1"/>
</dbReference>
<dbReference type="GO" id="GO:0016887">
    <property type="term" value="F:ATP hydrolysis activity"/>
    <property type="evidence" value="ECO:0007669"/>
    <property type="project" value="InterPro"/>
</dbReference>
<dbReference type="GO" id="GO:0015421">
    <property type="term" value="F:ABC-type oligopeptide transporter activity"/>
    <property type="evidence" value="ECO:0007669"/>
    <property type="project" value="TreeGrafter"/>
</dbReference>
<dbReference type="InterPro" id="IPR003593">
    <property type="entry name" value="AAA+_ATPase"/>
</dbReference>
<dbReference type="GO" id="GO:0005886">
    <property type="term" value="C:plasma membrane"/>
    <property type="evidence" value="ECO:0007669"/>
    <property type="project" value="UniProtKB-SubCell"/>
</dbReference>
<dbReference type="PANTHER" id="PTHR43394:SF1">
    <property type="entry name" value="ATP-BINDING CASSETTE SUB-FAMILY B MEMBER 10, MITOCHONDRIAL"/>
    <property type="match status" value="1"/>
</dbReference>
<keyword evidence="8 9" id="KW-0472">Membrane</keyword>
<evidence type="ECO:0000256" key="7">
    <source>
        <dbReference type="ARBA" id="ARBA00022989"/>
    </source>
</evidence>
<evidence type="ECO:0000256" key="9">
    <source>
        <dbReference type="SAM" id="Phobius"/>
    </source>
</evidence>
<dbReference type="InterPro" id="IPR003439">
    <property type="entry name" value="ABC_transporter-like_ATP-bd"/>
</dbReference>
<dbReference type="RefSeq" id="WP_242960934.1">
    <property type="nucleotide sequence ID" value="NZ_BAABFM010000014.1"/>
</dbReference>
<evidence type="ECO:0000256" key="5">
    <source>
        <dbReference type="ARBA" id="ARBA00022741"/>
    </source>
</evidence>
<evidence type="ECO:0000259" key="11">
    <source>
        <dbReference type="PROSITE" id="PS50929"/>
    </source>
</evidence>
<dbReference type="InterPro" id="IPR027417">
    <property type="entry name" value="P-loop_NTPase"/>
</dbReference>
<dbReference type="SUPFAM" id="SSF52540">
    <property type="entry name" value="P-loop containing nucleoside triphosphate hydrolases"/>
    <property type="match status" value="1"/>
</dbReference>
<dbReference type="Proteomes" id="UP000198806">
    <property type="component" value="Unassembled WGS sequence"/>
</dbReference>
<dbReference type="GO" id="GO:0005524">
    <property type="term" value="F:ATP binding"/>
    <property type="evidence" value="ECO:0007669"/>
    <property type="project" value="UniProtKB-KW"/>
</dbReference>
<dbReference type="PANTHER" id="PTHR43394">
    <property type="entry name" value="ATP-DEPENDENT PERMEASE MDL1, MITOCHONDRIAL"/>
    <property type="match status" value="1"/>
</dbReference>
<feature type="transmembrane region" description="Helical" evidence="9">
    <location>
        <begin position="20"/>
        <end position="43"/>
    </location>
</feature>
<feature type="transmembrane region" description="Helical" evidence="9">
    <location>
        <begin position="254"/>
        <end position="272"/>
    </location>
</feature>
<dbReference type="CDD" id="cd07346">
    <property type="entry name" value="ABC_6TM_exporters"/>
    <property type="match status" value="1"/>
</dbReference>
<evidence type="ECO:0000256" key="6">
    <source>
        <dbReference type="ARBA" id="ARBA00022840"/>
    </source>
</evidence>
<dbReference type="InterPro" id="IPR011527">
    <property type="entry name" value="ABC1_TM_dom"/>
</dbReference>
<feature type="domain" description="ABC transmembrane type-1" evidence="11">
    <location>
        <begin position="21"/>
        <end position="271"/>
    </location>
</feature>
<dbReference type="AlphaFoldDB" id="A0A1I5F7X4"/>
<name>A0A1I5F7X4_9FIRM</name>
<feature type="transmembrane region" description="Helical" evidence="9">
    <location>
        <begin position="165"/>
        <end position="183"/>
    </location>
</feature>
<keyword evidence="5" id="KW-0547">Nucleotide-binding</keyword>